<evidence type="ECO:0000259" key="5">
    <source>
        <dbReference type="PROSITE" id="PS50102"/>
    </source>
</evidence>
<dbReference type="PROSITE" id="PS50102">
    <property type="entry name" value="RRM"/>
    <property type="match status" value="2"/>
</dbReference>
<feature type="compositionally biased region" description="Low complexity" evidence="4">
    <location>
        <begin position="70"/>
        <end position="88"/>
    </location>
</feature>
<dbReference type="Pfam" id="PF00076">
    <property type="entry name" value="RRM_1"/>
    <property type="match status" value="2"/>
</dbReference>
<dbReference type="PRINTS" id="PR00961">
    <property type="entry name" value="HUDSXLRNA"/>
</dbReference>
<feature type="region of interest" description="Disordered" evidence="4">
    <location>
        <begin position="272"/>
        <end position="371"/>
    </location>
</feature>
<feature type="domain" description="RRM" evidence="5">
    <location>
        <begin position="182"/>
        <end position="262"/>
    </location>
</feature>
<dbReference type="Gene3D" id="3.30.70.330">
    <property type="match status" value="2"/>
</dbReference>
<dbReference type="SUPFAM" id="SSF54928">
    <property type="entry name" value="RNA-binding domain, RBD"/>
    <property type="match status" value="1"/>
</dbReference>
<evidence type="ECO:0000256" key="1">
    <source>
        <dbReference type="ARBA" id="ARBA00022737"/>
    </source>
</evidence>
<evidence type="ECO:0000256" key="4">
    <source>
        <dbReference type="SAM" id="MobiDB-lite"/>
    </source>
</evidence>
<dbReference type="InterPro" id="IPR012677">
    <property type="entry name" value="Nucleotide-bd_a/b_plait_sf"/>
</dbReference>
<evidence type="ECO:0000256" key="3">
    <source>
        <dbReference type="PROSITE-ProRule" id="PRU00176"/>
    </source>
</evidence>
<feature type="region of interest" description="Disordered" evidence="4">
    <location>
        <begin position="1"/>
        <end position="92"/>
    </location>
</feature>
<dbReference type="InterPro" id="IPR002343">
    <property type="entry name" value="Hud_Sxl_RNA"/>
</dbReference>
<feature type="compositionally biased region" description="Acidic residues" evidence="4">
    <location>
        <begin position="12"/>
        <end position="25"/>
    </location>
</feature>
<proteinExistence type="predicted"/>
<feature type="compositionally biased region" description="Low complexity" evidence="4">
    <location>
        <begin position="46"/>
        <end position="58"/>
    </location>
</feature>
<dbReference type="InterPro" id="IPR035979">
    <property type="entry name" value="RBD_domain_sf"/>
</dbReference>
<reference evidence="7" key="1">
    <citation type="submission" date="2025-08" db="UniProtKB">
        <authorList>
            <consortium name="RefSeq"/>
        </authorList>
    </citation>
    <scope>IDENTIFICATION</scope>
    <source>
        <strain evidence="7">14028-0561.14</strain>
        <tissue evidence="7">Whole fly</tissue>
    </source>
</reference>
<feature type="compositionally biased region" description="Gly residues" evidence="4">
    <location>
        <begin position="59"/>
        <end position="69"/>
    </location>
</feature>
<name>A0ABM4GPY1_DROKI</name>
<dbReference type="Proteomes" id="UP001652661">
    <property type="component" value="Chromosome X"/>
</dbReference>
<organism evidence="6 7">
    <name type="scientific">Drosophila kikkawai</name>
    <name type="common">Fruit fly</name>
    <dbReference type="NCBI Taxonomy" id="30033"/>
    <lineage>
        <taxon>Eukaryota</taxon>
        <taxon>Metazoa</taxon>
        <taxon>Ecdysozoa</taxon>
        <taxon>Arthropoda</taxon>
        <taxon>Hexapoda</taxon>
        <taxon>Insecta</taxon>
        <taxon>Pterygota</taxon>
        <taxon>Neoptera</taxon>
        <taxon>Endopterygota</taxon>
        <taxon>Diptera</taxon>
        <taxon>Brachycera</taxon>
        <taxon>Muscomorpha</taxon>
        <taxon>Ephydroidea</taxon>
        <taxon>Drosophilidae</taxon>
        <taxon>Drosophila</taxon>
        <taxon>Sophophora</taxon>
    </lineage>
</organism>
<keyword evidence="1" id="KW-0677">Repeat</keyword>
<sequence length="433" mass="47756">MSQAEKMQGQEHDDEQSSDIEESGDGVERDDQTDDEDNYNEDDSNGDMQQEQNDNGQDGQNGGQDGGQSGDEQQGNNGNNSNQQQHQQQLDRSSATNLIINYLPQDMSDRELFNLFSGCGPINTCKIMRDFKTGYSFGYGFVDYKTESDSEDAIQKLNGFYVRNKRLKVSYARPGGMAIKDTNLYVINLPRNINDDMLDRIFSPFGRIVQRNILRDKLTGRPRGVAFVRYNKREEAQEAIKMLNNTVPEGGQQPIWVRLAEEHGKAKAAQFMSQIGGGGGGGGGPPHMGGGGGGGPLQPPHHHNNNNHHNNPHMPPHYHQQPQQHPHHHPPMHHQQQQHHHHHQQQQHHQNHHHNNHNNHHNMGPHPHHMQQMHQMNLGMGMGVGMGMGMGGMPIHGGGGGGGGGGNGGNGGGGGGGGGFHHMAHRVFFFRPK</sequence>
<dbReference type="CDD" id="cd12649">
    <property type="entry name" value="RRM1_SXL"/>
    <property type="match status" value="1"/>
</dbReference>
<dbReference type="InterPro" id="IPR000504">
    <property type="entry name" value="RRM_dom"/>
</dbReference>
<accession>A0ABM4GPY1</accession>
<feature type="compositionally biased region" description="Acidic residues" evidence="4">
    <location>
        <begin position="31"/>
        <end position="45"/>
    </location>
</feature>
<evidence type="ECO:0000313" key="7">
    <source>
        <dbReference type="RefSeq" id="XP_070144779.1"/>
    </source>
</evidence>
<dbReference type="SMART" id="SM00360">
    <property type="entry name" value="RRM"/>
    <property type="match status" value="2"/>
</dbReference>
<feature type="compositionally biased region" description="Basic residues" evidence="4">
    <location>
        <begin position="325"/>
        <end position="360"/>
    </location>
</feature>
<keyword evidence="2 3" id="KW-0694">RNA-binding</keyword>
<gene>
    <name evidence="7" type="primary">ssx</name>
</gene>
<evidence type="ECO:0000256" key="2">
    <source>
        <dbReference type="ARBA" id="ARBA00022884"/>
    </source>
</evidence>
<protein>
    <submittedName>
        <fullName evidence="7">Sex-lethal homolog isoform X3</fullName>
    </submittedName>
</protein>
<feature type="domain" description="RRM" evidence="5">
    <location>
        <begin position="96"/>
        <end position="174"/>
    </location>
</feature>
<evidence type="ECO:0000313" key="6">
    <source>
        <dbReference type="Proteomes" id="UP001652661"/>
    </source>
</evidence>
<dbReference type="RefSeq" id="XP_070144779.1">
    <property type="nucleotide sequence ID" value="XM_070288678.1"/>
</dbReference>
<dbReference type="GeneID" id="108080532"/>
<dbReference type="PANTHER" id="PTHR10352">
    <property type="entry name" value="EUKARYOTIC TRANSLATION INITIATION FACTOR 3 SUBUNIT G"/>
    <property type="match status" value="1"/>
</dbReference>
<feature type="compositionally biased region" description="Gly residues" evidence="4">
    <location>
        <begin position="275"/>
        <end position="296"/>
    </location>
</feature>
<keyword evidence="6" id="KW-1185">Reference proteome</keyword>